<proteinExistence type="predicted"/>
<gene>
    <name evidence="1" type="ORF">PGTUg99_027108</name>
</gene>
<name>A0A5B0S5B4_PUCGR</name>
<sequence length="66" mass="7492">MEVQPYHNAQVLSSMLFVYCCWSASSCVNKSPGWLAQLGLNLSESISHRALADQKKNFTSMDRRRV</sequence>
<dbReference type="Proteomes" id="UP000325313">
    <property type="component" value="Unassembled WGS sequence"/>
</dbReference>
<accession>A0A5B0S5B4</accession>
<evidence type="ECO:0000313" key="2">
    <source>
        <dbReference type="Proteomes" id="UP000325313"/>
    </source>
</evidence>
<dbReference type="AlphaFoldDB" id="A0A5B0S5B4"/>
<dbReference type="EMBL" id="VDEP01000072">
    <property type="protein sequence ID" value="KAA1133351.1"/>
    <property type="molecule type" value="Genomic_DNA"/>
</dbReference>
<reference evidence="1 2" key="1">
    <citation type="submission" date="2019-05" db="EMBL/GenBank/DDBJ databases">
        <title>Emergence of the Ug99 lineage of the wheat stem rust pathogen through somatic hybridization.</title>
        <authorList>
            <person name="Li F."/>
            <person name="Upadhyaya N.M."/>
            <person name="Sperschneider J."/>
            <person name="Matny O."/>
            <person name="Nguyen-Phuc H."/>
            <person name="Mago R."/>
            <person name="Raley C."/>
            <person name="Miller M.E."/>
            <person name="Silverstein K.A.T."/>
            <person name="Henningsen E."/>
            <person name="Hirsch C.D."/>
            <person name="Visser B."/>
            <person name="Pretorius Z.A."/>
            <person name="Steffenson B.J."/>
            <person name="Schwessinger B."/>
            <person name="Dodds P.N."/>
            <person name="Figueroa M."/>
        </authorList>
    </citation>
    <scope>NUCLEOTIDE SEQUENCE [LARGE SCALE GENOMIC DNA]</scope>
    <source>
        <strain evidence="1 2">Ug99</strain>
    </source>
</reference>
<organism evidence="1 2">
    <name type="scientific">Puccinia graminis f. sp. tritici</name>
    <dbReference type="NCBI Taxonomy" id="56615"/>
    <lineage>
        <taxon>Eukaryota</taxon>
        <taxon>Fungi</taxon>
        <taxon>Dikarya</taxon>
        <taxon>Basidiomycota</taxon>
        <taxon>Pucciniomycotina</taxon>
        <taxon>Pucciniomycetes</taxon>
        <taxon>Pucciniales</taxon>
        <taxon>Pucciniaceae</taxon>
        <taxon>Puccinia</taxon>
    </lineage>
</organism>
<comment type="caution">
    <text evidence="1">The sequence shown here is derived from an EMBL/GenBank/DDBJ whole genome shotgun (WGS) entry which is preliminary data.</text>
</comment>
<protein>
    <submittedName>
        <fullName evidence="1">Uncharacterized protein</fullName>
    </submittedName>
</protein>
<evidence type="ECO:0000313" key="1">
    <source>
        <dbReference type="EMBL" id="KAA1133351.1"/>
    </source>
</evidence>